<evidence type="ECO:0000259" key="1">
    <source>
        <dbReference type="Pfam" id="PF14716"/>
    </source>
</evidence>
<dbReference type="InterPro" id="IPR010994">
    <property type="entry name" value="RuvA_2-like"/>
</dbReference>
<dbReference type="Gene3D" id="1.10.150.110">
    <property type="entry name" value="DNA polymerase beta, N-terminal domain-like"/>
    <property type="match status" value="1"/>
</dbReference>
<dbReference type="PANTHER" id="PTHR11276">
    <property type="entry name" value="DNA POLYMERASE TYPE-X FAMILY MEMBER"/>
    <property type="match status" value="1"/>
</dbReference>
<proteinExistence type="predicted"/>
<feature type="domain" description="Crossover junction endonuclease MUS81-like HHH" evidence="1">
    <location>
        <begin position="13"/>
        <end position="84"/>
    </location>
</feature>
<evidence type="ECO:0000313" key="2">
    <source>
        <dbReference type="EMBL" id="BBH91393.1"/>
    </source>
</evidence>
<dbReference type="PANTHER" id="PTHR11276:SF28">
    <property type="entry name" value="DNA POLYMERASE LAMBDA"/>
    <property type="match status" value="1"/>
</dbReference>
<dbReference type="GO" id="GO:0003677">
    <property type="term" value="F:DNA binding"/>
    <property type="evidence" value="ECO:0007669"/>
    <property type="project" value="InterPro"/>
</dbReference>
<sequence length="174" mass="19014">MEPEAEVSPKVSNRQIAEVLSGIADLLESQAGNPYRIQAYRNAARGILDLAEPAADILARGEALPIPGLGDRLRTRIRELVEKGVMTFHNGLCLPALPTGVRALLNVEHVGPYTAIRLYEELGIDSVEKLWWAAQQQRIRQLSGFGARSEARLKEAAQKALGGPKKQQSLNEIA</sequence>
<accession>A0A455SSJ2</accession>
<dbReference type="AlphaFoldDB" id="A0A455SSJ2"/>
<dbReference type="InterPro" id="IPR010996">
    <property type="entry name" value="HHH_MUS81"/>
</dbReference>
<dbReference type="GO" id="GO:0006281">
    <property type="term" value="P:DNA repair"/>
    <property type="evidence" value="ECO:0007669"/>
    <property type="project" value="InterPro"/>
</dbReference>
<dbReference type="Pfam" id="PF14520">
    <property type="entry name" value="HHH_5"/>
    <property type="match status" value="1"/>
</dbReference>
<dbReference type="EMBL" id="AP019376">
    <property type="protein sequence ID" value="BBH91393.1"/>
    <property type="molecule type" value="Genomic_DNA"/>
</dbReference>
<dbReference type="Pfam" id="PF14716">
    <property type="entry name" value="HHH_8"/>
    <property type="match status" value="1"/>
</dbReference>
<dbReference type="InterPro" id="IPR027421">
    <property type="entry name" value="DNA_pol_lamdba_lyase_dom_sf"/>
</dbReference>
<protein>
    <recommendedName>
        <fullName evidence="1">Crossover junction endonuclease MUS81-like HHH domain-containing protein</fullName>
    </recommendedName>
</protein>
<dbReference type="Gene3D" id="1.10.150.20">
    <property type="entry name" value="5' to 3' exonuclease, C-terminal subdomain"/>
    <property type="match status" value="1"/>
</dbReference>
<dbReference type="SUPFAM" id="SSF47802">
    <property type="entry name" value="DNA polymerase beta, N-terminal domain-like"/>
    <property type="match status" value="1"/>
</dbReference>
<organism evidence="2">
    <name type="scientific">Thermosporothrix sp. COM3</name>
    <dbReference type="NCBI Taxonomy" id="2490863"/>
    <lineage>
        <taxon>Bacteria</taxon>
        <taxon>Bacillati</taxon>
        <taxon>Chloroflexota</taxon>
        <taxon>Ktedonobacteria</taxon>
        <taxon>Ktedonobacterales</taxon>
        <taxon>Thermosporotrichaceae</taxon>
        <taxon>Thermosporothrix</taxon>
    </lineage>
</organism>
<name>A0A455SSJ2_9CHLR</name>
<dbReference type="InterPro" id="IPR022312">
    <property type="entry name" value="DNA_pol_X"/>
</dbReference>
<dbReference type="SUPFAM" id="SSF47781">
    <property type="entry name" value="RuvA domain 2-like"/>
    <property type="match status" value="1"/>
</dbReference>
<reference evidence="2" key="1">
    <citation type="submission" date="2018-12" db="EMBL/GenBank/DDBJ databases">
        <title>Novel natural products biosynthetic potential of the class Ktedonobacteria.</title>
        <authorList>
            <person name="Zheng Y."/>
            <person name="Saitou A."/>
            <person name="Wang C.M."/>
            <person name="Toyoda A."/>
            <person name="Minakuchi Y."/>
            <person name="Sekiguchi Y."/>
            <person name="Ueda K."/>
            <person name="Takano H."/>
            <person name="Sakai Y."/>
            <person name="Yokota A."/>
            <person name="Yabe S."/>
        </authorList>
    </citation>
    <scope>NUCLEOTIDE SEQUENCE</scope>
    <source>
        <strain evidence="2">COM3</strain>
    </source>
</reference>
<gene>
    <name evidence="2" type="ORF">KTC_61440</name>
</gene>
<dbReference type="GO" id="GO:0003887">
    <property type="term" value="F:DNA-directed DNA polymerase activity"/>
    <property type="evidence" value="ECO:0007669"/>
    <property type="project" value="InterPro"/>
</dbReference>